<evidence type="ECO:0000256" key="1">
    <source>
        <dbReference type="SAM" id="MobiDB-lite"/>
    </source>
</evidence>
<organism evidence="2 3">
    <name type="scientific">Xylocopa violacea</name>
    <name type="common">Violet carpenter bee</name>
    <name type="synonym">Apis violacea</name>
    <dbReference type="NCBI Taxonomy" id="135666"/>
    <lineage>
        <taxon>Eukaryota</taxon>
        <taxon>Metazoa</taxon>
        <taxon>Ecdysozoa</taxon>
        <taxon>Arthropoda</taxon>
        <taxon>Hexapoda</taxon>
        <taxon>Insecta</taxon>
        <taxon>Pterygota</taxon>
        <taxon>Neoptera</taxon>
        <taxon>Endopterygota</taxon>
        <taxon>Hymenoptera</taxon>
        <taxon>Apocrita</taxon>
        <taxon>Aculeata</taxon>
        <taxon>Apoidea</taxon>
        <taxon>Anthophila</taxon>
        <taxon>Apidae</taxon>
        <taxon>Xylocopa</taxon>
        <taxon>Xylocopa</taxon>
    </lineage>
</organism>
<gene>
    <name evidence="2" type="ORF">XYLVIOL_LOCUS6282</name>
</gene>
<sequence>MACKMSCHYRKARLTEDSEWLTPALEIFLEAHRLLTNFMNFFRFHAGKCYNTNYDAVPLHGALEIVPVAMTSIMCGNALRNGSPRPGLFYDMFPCFLCRRLEDLPEAVSRKVDAILTNLRKSCDIENIMCEIKDVLSTLEKLEPCATSEKLHILSLLLKEIMRKIICCDQNAAGPRGNTRTRLALNLVNNFIRDWGEKRSVGQPFLRTCKFCDHVISETTRQWGMFCCNEAENFNNIRTEWILRQSISGAHKEDPSVRELKSRPLKVDRFADATRAIRVTDYESGDAKCLCKNGEESRLIRDRSARGTSVARRSEEEASAMKAEVERQRDPRREPDKFDSVEGGDLTGRLDGKMVGEIKSRDIAGTGRHPIATDVRAGRDDVPYKSKLEEIRGPRGLRDASEKRTAVGKMRKIKRDEAKSETESDRLAGRRGGATAAVKSAEKSSTPRGAGRGVYRRRLRASERMEERVGTEDDADYGEKTSGRRRGKKPRNVEDVEVDETGNVSDGKGVRRVRKRKKPDAVDSDGKGVSYGVRDEERGVRKTRDGTRLGEGDETDSDLRRRRKGVKPGTSSAADKSTLDSENPSGPSKKGRRRPGSSRTDDDYSKTNGSRYRKGKTAVSKLYDLVSGDPNSIEYQLSDGHFVSLGWTVLPVARTMRKIVEYQTMPAKPHLDWFKKHKYNGKIYYNDGFTVLANFHDDGSAEVFYPNGVVAIKLQRPQNRKCNY</sequence>
<name>A0ABP1NVV8_XYLVO</name>
<feature type="compositionally biased region" description="Basic and acidic residues" evidence="1">
    <location>
        <begin position="376"/>
        <end position="405"/>
    </location>
</feature>
<keyword evidence="3" id="KW-1185">Reference proteome</keyword>
<evidence type="ECO:0000313" key="3">
    <source>
        <dbReference type="Proteomes" id="UP001642520"/>
    </source>
</evidence>
<feature type="compositionally biased region" description="Basic and acidic residues" evidence="1">
    <location>
        <begin position="460"/>
        <end position="482"/>
    </location>
</feature>
<evidence type="ECO:0000313" key="2">
    <source>
        <dbReference type="EMBL" id="CAL7943773.1"/>
    </source>
</evidence>
<accession>A0ABP1NVV8</accession>
<reference evidence="2 3" key="1">
    <citation type="submission" date="2024-08" db="EMBL/GenBank/DDBJ databases">
        <authorList>
            <person name="Will J Nash"/>
            <person name="Angela Man"/>
            <person name="Seanna McTaggart"/>
            <person name="Kendall Baker"/>
            <person name="Tom Barker"/>
            <person name="Leah Catchpole"/>
            <person name="Alex Durrant"/>
            <person name="Karim Gharbi"/>
            <person name="Naomi Irish"/>
            <person name="Gemy Kaithakottil"/>
            <person name="Debby Ku"/>
            <person name="Aaliyah Providence"/>
            <person name="Felix Shaw"/>
            <person name="David Swarbreck"/>
            <person name="Chris Watkins"/>
            <person name="Ann M. McCartney"/>
            <person name="Giulio Formenti"/>
            <person name="Alice Mouton"/>
            <person name="Noel Vella"/>
            <person name="Bjorn M von Reumont"/>
            <person name="Adriana Vella"/>
            <person name="Wilfried Haerty"/>
        </authorList>
    </citation>
    <scope>NUCLEOTIDE SEQUENCE [LARGE SCALE GENOMIC DNA]</scope>
</reference>
<dbReference type="EMBL" id="CAXAJV020001293">
    <property type="protein sequence ID" value="CAL7943773.1"/>
    <property type="molecule type" value="Genomic_DNA"/>
</dbReference>
<feature type="compositionally biased region" description="Basic and acidic residues" evidence="1">
    <location>
        <begin position="323"/>
        <end position="340"/>
    </location>
</feature>
<comment type="caution">
    <text evidence="2">The sequence shown here is derived from an EMBL/GenBank/DDBJ whole genome shotgun (WGS) entry which is preliminary data.</text>
</comment>
<dbReference type="Proteomes" id="UP001642520">
    <property type="component" value="Unassembled WGS sequence"/>
</dbReference>
<feature type="compositionally biased region" description="Basic and acidic residues" evidence="1">
    <location>
        <begin position="414"/>
        <end position="428"/>
    </location>
</feature>
<feature type="compositionally biased region" description="Basic and acidic residues" evidence="1">
    <location>
        <begin position="533"/>
        <end position="551"/>
    </location>
</feature>
<feature type="compositionally biased region" description="Polar residues" evidence="1">
    <location>
        <begin position="569"/>
        <end position="583"/>
    </location>
</feature>
<feature type="compositionally biased region" description="Basic and acidic residues" evidence="1">
    <location>
        <begin position="348"/>
        <end position="362"/>
    </location>
</feature>
<proteinExistence type="predicted"/>
<feature type="region of interest" description="Disordered" evidence="1">
    <location>
        <begin position="301"/>
        <end position="613"/>
    </location>
</feature>
<protein>
    <submittedName>
        <fullName evidence="2">Uncharacterized protein</fullName>
    </submittedName>
</protein>